<organism evidence="1 2">
    <name type="scientific">Anoxybacteroides amylolyticum</name>
    <dbReference type="NCBI Taxonomy" id="294699"/>
    <lineage>
        <taxon>Bacteria</taxon>
        <taxon>Bacillati</taxon>
        <taxon>Bacillota</taxon>
        <taxon>Bacilli</taxon>
        <taxon>Bacillales</taxon>
        <taxon>Anoxybacillaceae</taxon>
        <taxon>Anoxybacteroides</taxon>
    </lineage>
</organism>
<gene>
    <name evidence="1" type="ORF">GFC30_1013</name>
</gene>
<name>A0A160F5A8_9BACL</name>
<dbReference type="RefSeq" id="WP_066323161.1">
    <property type="nucleotide sequence ID" value="NZ_CP015438.1"/>
</dbReference>
<sequence length="124" mass="14612">MLGTLEQIIASITISKQLAGVWLENMDNAWEKEKVAAYVQHEQTQYDIWQYSYFLQKGTYWNKRVEQAVPPEDIVSVLLFYEIKKALLYYEIAKECARSQRWAADQALTKALEHSLFFSNLTRR</sequence>
<accession>A0A160F5A8</accession>
<dbReference type="PATRIC" id="fig|294699.3.peg.1004"/>
<keyword evidence="2" id="KW-1185">Reference proteome</keyword>
<proteinExistence type="predicted"/>
<reference evidence="1 2" key="1">
    <citation type="journal article" date="2006" name="Syst. Appl. Microbiol.">
        <title>Anoxybacillus amylolyticus sp. nov., a thermophilic amylase producing bacterium isolated from Mount Rittmann (Antarctica).</title>
        <authorList>
            <person name="Poli A."/>
            <person name="Esposito E."/>
            <person name="Lama L."/>
            <person name="Orlando P."/>
            <person name="Nicolaus G."/>
            <person name="de Appolonia F."/>
            <person name="Gambacorta A."/>
            <person name="Nicolaus B."/>
        </authorList>
    </citation>
    <scope>NUCLEOTIDE SEQUENCE [LARGE SCALE GENOMIC DNA]</scope>
    <source>
        <strain evidence="1 2">DSM 15939</strain>
    </source>
</reference>
<protein>
    <submittedName>
        <fullName evidence="1">Uncharacterized protein</fullName>
    </submittedName>
</protein>
<evidence type="ECO:0000313" key="1">
    <source>
        <dbReference type="EMBL" id="ANB61658.1"/>
    </source>
</evidence>
<dbReference type="OrthoDB" id="2966590at2"/>
<dbReference type="AlphaFoldDB" id="A0A160F5A8"/>
<evidence type="ECO:0000313" key="2">
    <source>
        <dbReference type="Proteomes" id="UP000076865"/>
    </source>
</evidence>
<dbReference type="KEGG" id="aamy:GFC30_1013"/>
<dbReference type="Proteomes" id="UP000076865">
    <property type="component" value="Chromosome"/>
</dbReference>
<dbReference type="EMBL" id="CP015438">
    <property type="protein sequence ID" value="ANB61658.1"/>
    <property type="molecule type" value="Genomic_DNA"/>
</dbReference>